<evidence type="ECO:0000313" key="3">
    <source>
        <dbReference type="Proteomes" id="UP000467840"/>
    </source>
</evidence>
<organism evidence="2 3">
    <name type="scientific">Hevea brasiliensis</name>
    <name type="common">Para rubber tree</name>
    <name type="synonym">Siphonia brasiliensis</name>
    <dbReference type="NCBI Taxonomy" id="3981"/>
    <lineage>
        <taxon>Eukaryota</taxon>
        <taxon>Viridiplantae</taxon>
        <taxon>Streptophyta</taxon>
        <taxon>Embryophyta</taxon>
        <taxon>Tracheophyta</taxon>
        <taxon>Spermatophyta</taxon>
        <taxon>Magnoliopsida</taxon>
        <taxon>eudicotyledons</taxon>
        <taxon>Gunneridae</taxon>
        <taxon>Pentapetalae</taxon>
        <taxon>rosids</taxon>
        <taxon>fabids</taxon>
        <taxon>Malpighiales</taxon>
        <taxon>Euphorbiaceae</taxon>
        <taxon>Crotonoideae</taxon>
        <taxon>Micrandreae</taxon>
        <taxon>Hevea</taxon>
    </lineage>
</organism>
<accession>A0A6A6N9A3</accession>
<protein>
    <submittedName>
        <fullName evidence="2">Uncharacterized protein</fullName>
    </submittedName>
</protein>
<feature type="transmembrane region" description="Helical" evidence="1">
    <location>
        <begin position="82"/>
        <end position="103"/>
    </location>
</feature>
<evidence type="ECO:0000313" key="2">
    <source>
        <dbReference type="EMBL" id="KAF2322782.1"/>
    </source>
</evidence>
<dbReference type="AlphaFoldDB" id="A0A6A6N9A3"/>
<keyword evidence="1" id="KW-0472">Membrane</keyword>
<keyword evidence="1" id="KW-0812">Transmembrane</keyword>
<dbReference type="Proteomes" id="UP000467840">
    <property type="component" value="Chromosome 11"/>
</dbReference>
<evidence type="ECO:0000256" key="1">
    <source>
        <dbReference type="SAM" id="Phobius"/>
    </source>
</evidence>
<sequence>MDTAAYLRILARSDRANGSRVASMVAGGSLQLLACSNGVAGVTAARNGRGEGHRRLLDTLHLGGFWWQLDFRKPASMEKKGLMLLPLIFTDITVLPLSAFPYFRGNCSFATIAGGLGFQKNYKNAILKAALVVPQYYNIATSFWHLEKKIY</sequence>
<name>A0A6A6N9A3_HEVBR</name>
<dbReference type="EMBL" id="JAAGAX010000002">
    <property type="protein sequence ID" value="KAF2322782.1"/>
    <property type="molecule type" value="Genomic_DNA"/>
</dbReference>
<proteinExistence type="predicted"/>
<comment type="caution">
    <text evidence="2">The sequence shown here is derived from an EMBL/GenBank/DDBJ whole genome shotgun (WGS) entry which is preliminary data.</text>
</comment>
<reference evidence="2 3" key="1">
    <citation type="journal article" date="2020" name="Mol. Plant">
        <title>The Chromosome-Based Rubber Tree Genome Provides New Insights into Spurge Genome Evolution and Rubber Biosynthesis.</title>
        <authorList>
            <person name="Liu J."/>
            <person name="Shi C."/>
            <person name="Shi C.C."/>
            <person name="Li W."/>
            <person name="Zhang Q.J."/>
            <person name="Zhang Y."/>
            <person name="Li K."/>
            <person name="Lu H.F."/>
            <person name="Shi C."/>
            <person name="Zhu S.T."/>
            <person name="Xiao Z.Y."/>
            <person name="Nan H."/>
            <person name="Yue Y."/>
            <person name="Zhu X.G."/>
            <person name="Wu Y."/>
            <person name="Hong X.N."/>
            <person name="Fan G.Y."/>
            <person name="Tong Y."/>
            <person name="Zhang D."/>
            <person name="Mao C.L."/>
            <person name="Liu Y.L."/>
            <person name="Hao S.J."/>
            <person name="Liu W.Q."/>
            <person name="Lv M.Q."/>
            <person name="Zhang H.B."/>
            <person name="Liu Y."/>
            <person name="Hu-Tang G.R."/>
            <person name="Wang J.P."/>
            <person name="Wang J.H."/>
            <person name="Sun Y.H."/>
            <person name="Ni S.B."/>
            <person name="Chen W.B."/>
            <person name="Zhang X.C."/>
            <person name="Jiao Y.N."/>
            <person name="Eichler E.E."/>
            <person name="Li G.H."/>
            <person name="Liu X."/>
            <person name="Gao L.Z."/>
        </authorList>
    </citation>
    <scope>NUCLEOTIDE SEQUENCE [LARGE SCALE GENOMIC DNA]</scope>
    <source>
        <strain evidence="3">cv. GT1</strain>
        <tissue evidence="2">Leaf</tissue>
    </source>
</reference>
<keyword evidence="1" id="KW-1133">Transmembrane helix</keyword>
<keyword evidence="3" id="KW-1185">Reference proteome</keyword>
<gene>
    <name evidence="2" type="ORF">GH714_030664</name>
</gene>